<dbReference type="PANTHER" id="PTHR11237:SF4">
    <property type="entry name" value="5-DEMETHOXYUBIQUINONE HYDROXYLASE, MITOCHONDRIAL"/>
    <property type="match status" value="1"/>
</dbReference>
<dbReference type="EC" id="1.14.99.60" evidence="8"/>
<protein>
    <recommendedName>
        <fullName evidence="8">5-demethoxyubiquinone hydroxylase, mitochondrial</fullName>
        <shortName evidence="8">DMQ hydroxylase</shortName>
        <ecNumber evidence="8">1.14.99.60</ecNumber>
    </recommendedName>
    <alternativeName>
        <fullName evidence="8">Ubiquinone biosynthesis monooxygenase COQ7</fullName>
    </alternativeName>
</protein>
<evidence type="ECO:0000256" key="6">
    <source>
        <dbReference type="ARBA" id="ARBA00023033"/>
    </source>
</evidence>
<reference evidence="9 10" key="1">
    <citation type="journal article" date="2018" name="Gigascience">
        <title>Genomes of trombidid mites reveal novel predicted allergens and laterally-transferred genes associated with secondary metabolism.</title>
        <authorList>
            <person name="Dong X."/>
            <person name="Chaisiri K."/>
            <person name="Xia D."/>
            <person name="Armstrong S.D."/>
            <person name="Fang Y."/>
            <person name="Donnelly M.J."/>
            <person name="Kadowaki T."/>
            <person name="McGarry J.W."/>
            <person name="Darby A.C."/>
            <person name="Makepeace B.L."/>
        </authorList>
    </citation>
    <scope>NUCLEOTIDE SEQUENCE [LARGE SCALE GENOMIC DNA]</scope>
    <source>
        <strain evidence="9">UoL-UT</strain>
    </source>
</reference>
<evidence type="ECO:0000256" key="1">
    <source>
        <dbReference type="ARBA" id="ARBA00004749"/>
    </source>
</evidence>
<dbReference type="InterPro" id="IPR011566">
    <property type="entry name" value="Ubq_synth_Coq7"/>
</dbReference>
<dbReference type="AlphaFoldDB" id="A0A443SFJ1"/>
<proteinExistence type="inferred from homology"/>
<keyword evidence="9" id="KW-0830">Ubiquinone</keyword>
<feature type="binding site" evidence="8">
    <location>
        <position position="136"/>
    </location>
    <ligand>
        <name>Fe cation</name>
        <dbReference type="ChEBI" id="CHEBI:24875"/>
        <label>2</label>
    </ligand>
</feature>
<dbReference type="HAMAP" id="MF_01658">
    <property type="entry name" value="COQ7"/>
    <property type="match status" value="1"/>
</dbReference>
<evidence type="ECO:0000313" key="10">
    <source>
        <dbReference type="Proteomes" id="UP000288716"/>
    </source>
</evidence>
<keyword evidence="8" id="KW-0999">Mitochondrion inner membrane</keyword>
<dbReference type="UniPathway" id="UPA00232"/>
<dbReference type="InterPro" id="IPR009078">
    <property type="entry name" value="Ferritin-like_SF"/>
</dbReference>
<dbReference type="CDD" id="cd01042">
    <property type="entry name" value="DMQH"/>
    <property type="match status" value="1"/>
</dbReference>
<dbReference type="SUPFAM" id="SSF47240">
    <property type="entry name" value="Ferritin-like"/>
    <property type="match status" value="1"/>
</dbReference>
<name>A0A443SFJ1_9ACAR</name>
<feature type="binding site" evidence="8">
    <location>
        <position position="45"/>
    </location>
    <ligand>
        <name>Fe cation</name>
        <dbReference type="ChEBI" id="CHEBI:24875"/>
        <label>1</label>
    </ligand>
</feature>
<comment type="function">
    <text evidence="8">Catalyzes the hydroxylation of 2-polyprenyl-3-methyl-6-methoxy-1,4-benzoquinol (DMQH2) during ubiquinone biosynthesis. Has also a structural role in the COQ enzyme complex, stabilizing other COQ polypeptides. Involved in lifespan determination in a ubiquinone-independent manner.</text>
</comment>
<evidence type="ECO:0000256" key="2">
    <source>
        <dbReference type="ARBA" id="ARBA00022688"/>
    </source>
</evidence>
<feature type="binding site" evidence="8">
    <location>
        <position position="133"/>
    </location>
    <ligand>
        <name>Fe cation</name>
        <dbReference type="ChEBI" id="CHEBI:24875"/>
        <label>2</label>
    </ligand>
</feature>
<feature type="binding site" evidence="8">
    <location>
        <position position="13"/>
    </location>
    <ligand>
        <name>Fe cation</name>
        <dbReference type="ChEBI" id="CHEBI:24875"/>
        <label>1</label>
    </ligand>
</feature>
<dbReference type="PANTHER" id="PTHR11237">
    <property type="entry name" value="COENZYME Q10 BIOSYNTHESIS PROTEIN 7"/>
    <property type="match status" value="1"/>
</dbReference>
<dbReference type="OrthoDB" id="275371at2759"/>
<keyword evidence="7 8" id="KW-0472">Membrane</keyword>
<sequence>MFDKMLRVDHSGELGADRIYCGQMYALRLKNPEKAAIVQKLWDQEKEHYREFNYLILKHRARRSLLTPIWNVSAFMLGYMPSLLGYEAAMATSVAVEKVITDHYNEQIRELIADDMKENNELIASLSRIRDDEQEHHDTGLAHDAERAPLYKYFSFVVETITKTAVKVAQKI</sequence>
<dbReference type="Pfam" id="PF03232">
    <property type="entry name" value="COQ7"/>
    <property type="match status" value="1"/>
</dbReference>
<keyword evidence="5 8" id="KW-0408">Iron</keyword>
<dbReference type="GO" id="GO:0031314">
    <property type="term" value="C:extrinsic component of mitochondrial inner membrane"/>
    <property type="evidence" value="ECO:0007669"/>
    <property type="project" value="UniProtKB-UniRule"/>
</dbReference>
<evidence type="ECO:0000256" key="8">
    <source>
        <dbReference type="HAMAP-Rule" id="MF_03194"/>
    </source>
</evidence>
<evidence type="ECO:0000256" key="4">
    <source>
        <dbReference type="ARBA" id="ARBA00023002"/>
    </source>
</evidence>
<evidence type="ECO:0000256" key="7">
    <source>
        <dbReference type="ARBA" id="ARBA00023136"/>
    </source>
</evidence>
<accession>A0A443SFJ1</accession>
<organism evidence="9 10">
    <name type="scientific">Leptotrombidium deliense</name>
    <dbReference type="NCBI Taxonomy" id="299467"/>
    <lineage>
        <taxon>Eukaryota</taxon>
        <taxon>Metazoa</taxon>
        <taxon>Ecdysozoa</taxon>
        <taxon>Arthropoda</taxon>
        <taxon>Chelicerata</taxon>
        <taxon>Arachnida</taxon>
        <taxon>Acari</taxon>
        <taxon>Acariformes</taxon>
        <taxon>Trombidiformes</taxon>
        <taxon>Prostigmata</taxon>
        <taxon>Anystina</taxon>
        <taxon>Parasitengona</taxon>
        <taxon>Trombiculoidea</taxon>
        <taxon>Trombiculidae</taxon>
        <taxon>Leptotrombidium</taxon>
    </lineage>
</organism>
<evidence type="ECO:0000256" key="3">
    <source>
        <dbReference type="ARBA" id="ARBA00022723"/>
    </source>
</evidence>
<dbReference type="VEuPathDB" id="VectorBase:LDEU005746"/>
<feature type="binding site" evidence="8">
    <location>
        <position position="48"/>
    </location>
    <ligand>
        <name>Fe cation</name>
        <dbReference type="ChEBI" id="CHEBI:24875"/>
        <label>1</label>
    </ligand>
</feature>
<keyword evidence="6 8" id="KW-0503">Monooxygenase</keyword>
<evidence type="ECO:0000256" key="5">
    <source>
        <dbReference type="ARBA" id="ARBA00023004"/>
    </source>
</evidence>
<comment type="subunit">
    <text evidence="8">Component of a multi-subunit COQ enzyme complex.</text>
</comment>
<comment type="pathway">
    <text evidence="1 8">Cofactor biosynthesis; ubiquinone biosynthesis.</text>
</comment>
<dbReference type="Proteomes" id="UP000288716">
    <property type="component" value="Unassembled WGS sequence"/>
</dbReference>
<keyword evidence="2 8" id="KW-0831">Ubiquinone biosynthesis</keyword>
<dbReference type="GO" id="GO:0046872">
    <property type="term" value="F:metal ion binding"/>
    <property type="evidence" value="ECO:0007669"/>
    <property type="project" value="UniProtKB-KW"/>
</dbReference>
<comment type="similarity">
    <text evidence="8">Belongs to the COQ7 family.</text>
</comment>
<feature type="binding site" evidence="8">
    <location>
        <position position="97"/>
    </location>
    <ligand>
        <name>Fe cation</name>
        <dbReference type="ChEBI" id="CHEBI:24875"/>
        <label>2</label>
    </ligand>
</feature>
<dbReference type="EMBL" id="NCKV01002889">
    <property type="protein sequence ID" value="RWS26293.1"/>
    <property type="molecule type" value="Genomic_DNA"/>
</dbReference>
<dbReference type="GO" id="GO:0006744">
    <property type="term" value="P:ubiquinone biosynthetic process"/>
    <property type="evidence" value="ECO:0007669"/>
    <property type="project" value="UniProtKB-UniRule"/>
</dbReference>
<dbReference type="GO" id="GO:0016709">
    <property type="term" value="F:oxidoreductase activity, acting on paired donors, with incorporation or reduction of molecular oxygen, NAD(P)H as one donor, and incorporation of one atom of oxygen"/>
    <property type="evidence" value="ECO:0007669"/>
    <property type="project" value="UniProtKB-UniRule"/>
</dbReference>
<comment type="catalytic activity">
    <reaction evidence="8">
        <text>a 5-methoxy-2-methyl-3-(all-trans-polyprenyl)benzene-1,4-diol + AH2 + O2 = a 3-demethylubiquinol + A + H2O</text>
        <dbReference type="Rhea" id="RHEA:50908"/>
        <dbReference type="Rhea" id="RHEA-COMP:10859"/>
        <dbReference type="Rhea" id="RHEA-COMP:10914"/>
        <dbReference type="ChEBI" id="CHEBI:13193"/>
        <dbReference type="ChEBI" id="CHEBI:15377"/>
        <dbReference type="ChEBI" id="CHEBI:15379"/>
        <dbReference type="ChEBI" id="CHEBI:17499"/>
        <dbReference type="ChEBI" id="CHEBI:84167"/>
        <dbReference type="ChEBI" id="CHEBI:84422"/>
        <dbReference type="EC" id="1.14.99.60"/>
    </reaction>
</comment>
<feature type="binding site" evidence="8">
    <location>
        <position position="133"/>
    </location>
    <ligand>
        <name>Fe cation</name>
        <dbReference type="ChEBI" id="CHEBI:24875"/>
        <label>1</label>
    </ligand>
</feature>
<comment type="subcellular location">
    <subcellularLocation>
        <location evidence="8">Mitochondrion inner membrane</location>
        <topology evidence="8">Peripheral membrane protein</topology>
        <orientation evidence="8">Matrix side</orientation>
    </subcellularLocation>
</comment>
<comment type="cofactor">
    <cofactor evidence="8">
        <name>Fe cation</name>
        <dbReference type="ChEBI" id="CHEBI:24875"/>
    </cofactor>
    <text evidence="8">Binds 2 iron ions per subunit.</text>
</comment>
<evidence type="ECO:0000313" key="9">
    <source>
        <dbReference type="EMBL" id="RWS26293.1"/>
    </source>
</evidence>
<feature type="binding site" evidence="8">
    <location>
        <position position="45"/>
    </location>
    <ligand>
        <name>Fe cation</name>
        <dbReference type="ChEBI" id="CHEBI:24875"/>
        <label>2</label>
    </ligand>
</feature>
<dbReference type="GO" id="GO:0008682">
    <property type="term" value="F:3-demethoxyubiquinol 3-hydroxylase activity"/>
    <property type="evidence" value="ECO:0007669"/>
    <property type="project" value="UniProtKB-EC"/>
</dbReference>
<keyword evidence="8" id="KW-0496">Mitochondrion</keyword>
<keyword evidence="4 8" id="KW-0560">Oxidoreductase</keyword>
<keyword evidence="10" id="KW-1185">Reference proteome</keyword>
<comment type="caution">
    <text evidence="9">The sequence shown here is derived from an EMBL/GenBank/DDBJ whole genome shotgun (WGS) entry which is preliminary data.</text>
</comment>
<gene>
    <name evidence="9" type="ORF">B4U80_01854</name>
</gene>
<keyword evidence="3 8" id="KW-0479">Metal-binding</keyword>
<dbReference type="STRING" id="299467.A0A443SFJ1"/>